<organism evidence="2 3">
    <name type="scientific">Rozella allomycis (strain CSF55)</name>
    <dbReference type="NCBI Taxonomy" id="988480"/>
    <lineage>
        <taxon>Eukaryota</taxon>
        <taxon>Fungi</taxon>
        <taxon>Fungi incertae sedis</taxon>
        <taxon>Cryptomycota</taxon>
        <taxon>Cryptomycota incertae sedis</taxon>
        <taxon>Rozella</taxon>
    </lineage>
</organism>
<evidence type="ECO:0000313" key="3">
    <source>
        <dbReference type="Proteomes" id="UP000281549"/>
    </source>
</evidence>
<feature type="chain" id="PRO_5020728548" evidence="1">
    <location>
        <begin position="18"/>
        <end position="812"/>
    </location>
</feature>
<feature type="non-terminal residue" evidence="2">
    <location>
        <position position="812"/>
    </location>
</feature>
<sequence>MIFVLFLVSTLVEFIIGIDYFFQDSRDHSFCIFCNMPALEANELQYDKKPVHNLINVLVDSFNDNRDHKNAGEYFSKSEDVSDWAKFKCNDIYDVRLLNYDRLPNINFLCFYTLNNEPVYISLFHKKELRSILNIFAETDKTLAKPPKPETKFYPIHNIPSPSADESTSMHFFDYFQGTGATTTISANSPINSVPDAKPVQYVLGHMIPSMSFRGFISQDRDKISLHSTANIFMSGWYLREQCDNLQSLNIDRNFDGVLWKNIEHVFAEFRSTQIINAPQKILTLTGTSMAPLTLRNGNPVSVHINTKNRIFHPNSALTEDPYSCLEKKNNTQFNLHAPVTFQQSNFNEFVARFDEFEVNHHCLNYYLPSDITGLPYEVQREEFLRNLRLRINVPERVWKMIIYNDDIIAASCANIGITSGNSRCNWENLRSIEEMSGLTFNQFNTMESAEETVCNFIDKYPPQIHNYNEWVYNPKATIFEKEPEMLLRCKMNFKNEQEYFEHWKPRFLKDGFSDQEADLAIGFPVFLSGTHNGVNRYLSFQGTIGLVNHADANCLWMVRGHHMIVHFSSGQQLAVSPLNGDLIMEAKNDQDWDNQKWLMITNDFVINIGNVRYSLKNKLGVDSITLHRAQLIASTPGNYVVTRNDWNSFFAWHLAKSKLSTIEALEFVQYLTWVKEEEWKASGSGSCVFDLQFYNDLRAAFSKVDGQDEMGIILCFAFTIKRKNSPYVPNFQPIFSGPVPSEFSALHLFIPLMIHMLKWMDYLRWEYLFNNKNIKRVTYVSFKGVGKGNDDFFSPLLYSYLKNNYYEFFKV</sequence>
<feature type="signal peptide" evidence="1">
    <location>
        <begin position="1"/>
        <end position="17"/>
    </location>
</feature>
<name>A0A4V1IZQ6_ROZAC</name>
<evidence type="ECO:0000313" key="2">
    <source>
        <dbReference type="EMBL" id="RKP18889.1"/>
    </source>
</evidence>
<proteinExistence type="predicted"/>
<dbReference type="AlphaFoldDB" id="A0A4V1IZQ6"/>
<evidence type="ECO:0000256" key="1">
    <source>
        <dbReference type="SAM" id="SignalP"/>
    </source>
</evidence>
<keyword evidence="1" id="KW-0732">Signal</keyword>
<dbReference type="Proteomes" id="UP000281549">
    <property type="component" value="Unassembled WGS sequence"/>
</dbReference>
<protein>
    <submittedName>
        <fullName evidence="2">Uncharacterized protein</fullName>
    </submittedName>
</protein>
<dbReference type="EMBL" id="ML005342">
    <property type="protein sequence ID" value="RKP18889.1"/>
    <property type="molecule type" value="Genomic_DNA"/>
</dbReference>
<reference evidence="3" key="1">
    <citation type="journal article" date="2018" name="Nat. Microbiol.">
        <title>Leveraging single-cell genomics to expand the fungal tree of life.</title>
        <authorList>
            <person name="Ahrendt S.R."/>
            <person name="Quandt C.A."/>
            <person name="Ciobanu D."/>
            <person name="Clum A."/>
            <person name="Salamov A."/>
            <person name="Andreopoulos B."/>
            <person name="Cheng J.F."/>
            <person name="Woyke T."/>
            <person name="Pelin A."/>
            <person name="Henrissat B."/>
            <person name="Reynolds N.K."/>
            <person name="Benny G.L."/>
            <person name="Smith M.E."/>
            <person name="James T.Y."/>
            <person name="Grigoriev I.V."/>
        </authorList>
    </citation>
    <scope>NUCLEOTIDE SEQUENCE [LARGE SCALE GENOMIC DNA]</scope>
    <source>
        <strain evidence="3">CSF55</strain>
    </source>
</reference>
<accession>A0A4V1IZQ6</accession>
<gene>
    <name evidence="2" type="ORF">ROZALSC1DRAFT_22793</name>
</gene>